<dbReference type="Proteomes" id="UP000838878">
    <property type="component" value="Chromosome 3"/>
</dbReference>
<sequence>MIMRTRGDTAPLAGPRLAAGGARRARRTSVKGARRVGAVRRAAGRVRSGRAAPPVARPVARPTYLPPDY</sequence>
<feature type="region of interest" description="Disordered" evidence="1">
    <location>
        <begin position="1"/>
        <end position="69"/>
    </location>
</feature>
<gene>
    <name evidence="2" type="ORF">BINO364_LOCUS8086</name>
</gene>
<feature type="non-terminal residue" evidence="2">
    <location>
        <position position="69"/>
    </location>
</feature>
<evidence type="ECO:0000256" key="1">
    <source>
        <dbReference type="SAM" id="MobiDB-lite"/>
    </source>
</evidence>
<feature type="compositionally biased region" description="Low complexity" evidence="1">
    <location>
        <begin position="10"/>
        <end position="22"/>
    </location>
</feature>
<name>A0A8J9YD38_9NEOP</name>
<accession>A0A8J9YD38</accession>
<evidence type="ECO:0000313" key="2">
    <source>
        <dbReference type="EMBL" id="CAH0722070.1"/>
    </source>
</evidence>
<dbReference type="AlphaFoldDB" id="A0A8J9YD38"/>
<proteinExistence type="predicted"/>
<feature type="compositionally biased region" description="Basic residues" evidence="1">
    <location>
        <begin position="23"/>
        <end position="48"/>
    </location>
</feature>
<organism evidence="2 3">
    <name type="scientific">Brenthis ino</name>
    <name type="common">lesser marbled fritillary</name>
    <dbReference type="NCBI Taxonomy" id="405034"/>
    <lineage>
        <taxon>Eukaryota</taxon>
        <taxon>Metazoa</taxon>
        <taxon>Ecdysozoa</taxon>
        <taxon>Arthropoda</taxon>
        <taxon>Hexapoda</taxon>
        <taxon>Insecta</taxon>
        <taxon>Pterygota</taxon>
        <taxon>Neoptera</taxon>
        <taxon>Endopterygota</taxon>
        <taxon>Lepidoptera</taxon>
        <taxon>Glossata</taxon>
        <taxon>Ditrysia</taxon>
        <taxon>Papilionoidea</taxon>
        <taxon>Nymphalidae</taxon>
        <taxon>Heliconiinae</taxon>
        <taxon>Argynnini</taxon>
        <taxon>Brenthis</taxon>
    </lineage>
</organism>
<evidence type="ECO:0000313" key="3">
    <source>
        <dbReference type="Proteomes" id="UP000838878"/>
    </source>
</evidence>
<keyword evidence="3" id="KW-1185">Reference proteome</keyword>
<reference evidence="2" key="1">
    <citation type="submission" date="2021-12" db="EMBL/GenBank/DDBJ databases">
        <authorList>
            <person name="Martin H S."/>
        </authorList>
    </citation>
    <scope>NUCLEOTIDE SEQUENCE</scope>
</reference>
<feature type="compositionally biased region" description="Low complexity" evidence="1">
    <location>
        <begin position="49"/>
        <end position="62"/>
    </location>
</feature>
<protein>
    <submittedName>
        <fullName evidence="2">Uncharacterized protein</fullName>
    </submittedName>
</protein>
<dbReference type="EMBL" id="OV170223">
    <property type="protein sequence ID" value="CAH0722070.1"/>
    <property type="molecule type" value="Genomic_DNA"/>
</dbReference>